<dbReference type="RefSeq" id="WP_092229573.1">
    <property type="nucleotide sequence ID" value="NZ_FNLL01000001.1"/>
</dbReference>
<name>A0A1H2DN89_9BACT</name>
<dbReference type="EMBL" id="FNLL01000001">
    <property type="protein sequence ID" value="SDT84355.1"/>
    <property type="molecule type" value="Genomic_DNA"/>
</dbReference>
<evidence type="ECO:0000256" key="1">
    <source>
        <dbReference type="ARBA" id="ARBA00022723"/>
    </source>
</evidence>
<proteinExistence type="predicted"/>
<dbReference type="InterPro" id="IPR017896">
    <property type="entry name" value="4Fe4S_Fe-S-bd"/>
</dbReference>
<dbReference type="GO" id="GO:0051536">
    <property type="term" value="F:iron-sulfur cluster binding"/>
    <property type="evidence" value="ECO:0007669"/>
    <property type="project" value="UniProtKB-KW"/>
</dbReference>
<dbReference type="AlphaFoldDB" id="A0A1H2DN89"/>
<keyword evidence="4" id="KW-1133">Transmembrane helix</keyword>
<evidence type="ECO:0000259" key="5">
    <source>
        <dbReference type="PROSITE" id="PS51379"/>
    </source>
</evidence>
<organism evidence="6 7">
    <name type="scientific">Desulfobacula phenolica</name>
    <dbReference type="NCBI Taxonomy" id="90732"/>
    <lineage>
        <taxon>Bacteria</taxon>
        <taxon>Pseudomonadati</taxon>
        <taxon>Thermodesulfobacteriota</taxon>
        <taxon>Desulfobacteria</taxon>
        <taxon>Desulfobacterales</taxon>
        <taxon>Desulfobacteraceae</taxon>
        <taxon>Desulfobacula</taxon>
    </lineage>
</organism>
<evidence type="ECO:0000313" key="7">
    <source>
        <dbReference type="Proteomes" id="UP000199608"/>
    </source>
</evidence>
<accession>A0A1H2DN89</accession>
<gene>
    <name evidence="6" type="ORF">SAMN04487931_101213</name>
</gene>
<evidence type="ECO:0000313" key="6">
    <source>
        <dbReference type="EMBL" id="SDT84355.1"/>
    </source>
</evidence>
<dbReference type="InterPro" id="IPR017900">
    <property type="entry name" value="4Fe4S_Fe_S_CS"/>
</dbReference>
<keyword evidence="2" id="KW-0408">Iron</keyword>
<feature type="domain" description="4Fe-4S ferredoxin-type" evidence="5">
    <location>
        <begin position="67"/>
        <end position="97"/>
    </location>
</feature>
<keyword evidence="7" id="KW-1185">Reference proteome</keyword>
<protein>
    <submittedName>
        <fullName evidence="6">4Fe-4S dicluster domain-containing protein</fullName>
    </submittedName>
</protein>
<dbReference type="Gene3D" id="3.30.70.20">
    <property type="match status" value="1"/>
</dbReference>
<dbReference type="Proteomes" id="UP000199608">
    <property type="component" value="Unassembled WGS sequence"/>
</dbReference>
<dbReference type="SUPFAM" id="SSF46548">
    <property type="entry name" value="alpha-helical ferredoxin"/>
    <property type="match status" value="1"/>
</dbReference>
<dbReference type="PROSITE" id="PS51379">
    <property type="entry name" value="4FE4S_FER_2"/>
    <property type="match status" value="1"/>
</dbReference>
<feature type="transmembrane region" description="Helical" evidence="4">
    <location>
        <begin position="6"/>
        <end position="26"/>
    </location>
</feature>
<dbReference type="GO" id="GO:0046872">
    <property type="term" value="F:metal ion binding"/>
    <property type="evidence" value="ECO:0007669"/>
    <property type="project" value="UniProtKB-KW"/>
</dbReference>
<dbReference type="Pfam" id="PF13183">
    <property type="entry name" value="Fer4_8"/>
    <property type="match status" value="1"/>
</dbReference>
<keyword evidence="4" id="KW-0812">Transmembrane</keyword>
<keyword evidence="1" id="KW-0479">Metal-binding</keyword>
<evidence type="ECO:0000256" key="2">
    <source>
        <dbReference type="ARBA" id="ARBA00023004"/>
    </source>
</evidence>
<reference evidence="7" key="1">
    <citation type="submission" date="2016-10" db="EMBL/GenBank/DDBJ databases">
        <authorList>
            <person name="Varghese N."/>
            <person name="Submissions S."/>
        </authorList>
    </citation>
    <scope>NUCLEOTIDE SEQUENCE [LARGE SCALE GENOMIC DNA]</scope>
    <source>
        <strain evidence="7">DSM 3384</strain>
    </source>
</reference>
<keyword evidence="4" id="KW-0472">Membrane</keyword>
<keyword evidence="3" id="KW-0411">Iron-sulfur</keyword>
<evidence type="ECO:0000256" key="4">
    <source>
        <dbReference type="SAM" id="Phobius"/>
    </source>
</evidence>
<dbReference type="PROSITE" id="PS00198">
    <property type="entry name" value="4FE4S_FER_1"/>
    <property type="match status" value="2"/>
</dbReference>
<sequence length="106" mass="11766">MFLALYTSCVIICVGLLIYSIVFQIINKRLQVMLCTECRQCMAVCPLLSKGCNPMEIMLGAKIDQLDQVMGQGGALCVSCKKCQKACPRGLAPFEEVEKWKSLNLE</sequence>
<evidence type="ECO:0000256" key="3">
    <source>
        <dbReference type="ARBA" id="ARBA00023014"/>
    </source>
</evidence>